<evidence type="ECO:0000313" key="1">
    <source>
        <dbReference type="EMBL" id="TEY61174.1"/>
    </source>
</evidence>
<dbReference type="Proteomes" id="UP000297299">
    <property type="component" value="Unassembled WGS sequence"/>
</dbReference>
<organism evidence="1 2">
    <name type="scientific">Botryotinia calthae</name>
    <dbReference type="NCBI Taxonomy" id="38488"/>
    <lineage>
        <taxon>Eukaryota</taxon>
        <taxon>Fungi</taxon>
        <taxon>Dikarya</taxon>
        <taxon>Ascomycota</taxon>
        <taxon>Pezizomycotina</taxon>
        <taxon>Leotiomycetes</taxon>
        <taxon>Helotiales</taxon>
        <taxon>Sclerotiniaceae</taxon>
        <taxon>Botryotinia</taxon>
    </lineage>
</organism>
<dbReference type="AlphaFoldDB" id="A0A4Y8D3M2"/>
<reference evidence="1 2" key="1">
    <citation type="submission" date="2017-11" db="EMBL/GenBank/DDBJ databases">
        <title>Comparative genomics of Botrytis spp.</title>
        <authorList>
            <person name="Valero-Jimenez C.A."/>
            <person name="Tapia P."/>
            <person name="Veloso J."/>
            <person name="Silva-Moreno E."/>
            <person name="Staats M."/>
            <person name="Valdes J.H."/>
            <person name="Van Kan J.A.L."/>
        </authorList>
    </citation>
    <scope>NUCLEOTIDE SEQUENCE [LARGE SCALE GENOMIC DNA]</scope>
    <source>
        <strain evidence="1 2">MUCL2830</strain>
    </source>
</reference>
<proteinExistence type="predicted"/>
<keyword evidence="2" id="KW-1185">Reference proteome</keyword>
<gene>
    <name evidence="1" type="ORF">BOTCAL_0173g00070</name>
</gene>
<protein>
    <submittedName>
        <fullName evidence="1">Uncharacterized protein</fullName>
    </submittedName>
</protein>
<name>A0A4Y8D3M2_9HELO</name>
<accession>A0A4Y8D3M2</accession>
<sequence length="214" mass="24195">MLLNRSPNLQLKPLLKVIRRTEWNFDKFGLQYKPEFCEVSGNFEMGRIVTSKELSRKVQSNPSAQELWMSRFGDQPPARIETGSDGASNLFVFAPNDTCHLTLVDNEVEIRVQAMEISLANHKRTIRKPLGEDISYDKYANEFAKAVSSSGGNSGLKSGHLVCGFTAESFKHGDILELSRLIVVTIERRWCFTKITINVFFFGGGSSIWYYNLS</sequence>
<dbReference type="EMBL" id="PHWZ01000173">
    <property type="protein sequence ID" value="TEY61174.1"/>
    <property type="molecule type" value="Genomic_DNA"/>
</dbReference>
<comment type="caution">
    <text evidence="1">The sequence shown here is derived from an EMBL/GenBank/DDBJ whole genome shotgun (WGS) entry which is preliminary data.</text>
</comment>
<evidence type="ECO:0000313" key="2">
    <source>
        <dbReference type="Proteomes" id="UP000297299"/>
    </source>
</evidence>